<feature type="transmembrane region" description="Helical" evidence="1">
    <location>
        <begin position="92"/>
        <end position="113"/>
    </location>
</feature>
<accession>A0ABT7CZE4</accession>
<evidence type="ECO:0000259" key="2">
    <source>
        <dbReference type="Pfam" id="PF01757"/>
    </source>
</evidence>
<feature type="transmembrane region" description="Helical" evidence="1">
    <location>
        <begin position="128"/>
        <end position="150"/>
    </location>
</feature>
<keyword evidence="3" id="KW-0012">Acyltransferase</keyword>
<keyword evidence="1" id="KW-0472">Membrane</keyword>
<dbReference type="PANTHER" id="PTHR23028">
    <property type="entry name" value="ACETYLTRANSFERASE"/>
    <property type="match status" value="1"/>
</dbReference>
<dbReference type="InterPro" id="IPR002656">
    <property type="entry name" value="Acyl_transf_3_dom"/>
</dbReference>
<dbReference type="RefSeq" id="WP_314004678.1">
    <property type="nucleotide sequence ID" value="NZ_JASJOT010000044.1"/>
</dbReference>
<feature type="transmembrane region" description="Helical" evidence="1">
    <location>
        <begin position="339"/>
        <end position="360"/>
    </location>
</feature>
<evidence type="ECO:0000313" key="3">
    <source>
        <dbReference type="EMBL" id="MDJ1498335.1"/>
    </source>
</evidence>
<feature type="transmembrane region" description="Helical" evidence="1">
    <location>
        <begin position="9"/>
        <end position="29"/>
    </location>
</feature>
<feature type="transmembrane region" description="Helical" evidence="1">
    <location>
        <begin position="238"/>
        <end position="260"/>
    </location>
</feature>
<sequence length="391" mass="44414">MNYSLKKTYFPGLTGLRFIAAFVVLISHLEEMKKLFGYDNWRDVPGVRYMGATAVNFFFVLSGFLITYLLLQEKSTTGTVSLMDFYSKRMTRIWPLYYFLLLLGLVIIPQISWMDIPHVSTEVSARNVFFFLTIFPNAVFALYGFTPYLVQTWSIGVEEQFYAVWPLLFLRTSKPIRNISIFFVVYLFIYVIASIALPKLPPGNLNSAIMVFKLTRIDSMAVGGLGAWLVFSNKQRILALLLHPLVQIVTGIAILLLMVSAIAFPLSHSVFSVLFLVWILNVALKPESALTKLLEGNVFNYLGKISYGIYMYHFLVIGFVLHLLRGSFLINPLGIVENLVLYVLTTALVILVSALSYHAFELKVMRWQPRVAAGLRKIKAKLSFQKARQLA</sequence>
<dbReference type="InterPro" id="IPR050879">
    <property type="entry name" value="Acyltransferase_3"/>
</dbReference>
<protein>
    <submittedName>
        <fullName evidence="3">Acyltransferase</fullName>
        <ecNumber evidence="3">2.3.-.-</ecNumber>
    </submittedName>
</protein>
<gene>
    <name evidence="3" type="ORF">QNI19_35705</name>
</gene>
<dbReference type="Proteomes" id="UP001228581">
    <property type="component" value="Unassembled WGS sequence"/>
</dbReference>
<feature type="transmembrane region" description="Helical" evidence="1">
    <location>
        <begin position="209"/>
        <end position="231"/>
    </location>
</feature>
<feature type="transmembrane region" description="Helical" evidence="1">
    <location>
        <begin position="49"/>
        <end position="71"/>
    </location>
</feature>
<keyword evidence="3" id="KW-0808">Transferase</keyword>
<dbReference type="EC" id="2.3.-.-" evidence="3"/>
<feature type="transmembrane region" description="Helical" evidence="1">
    <location>
        <begin position="179"/>
        <end position="197"/>
    </location>
</feature>
<organism evidence="3 4">
    <name type="scientific">Xanthocytophaga flava</name>
    <dbReference type="NCBI Taxonomy" id="3048013"/>
    <lineage>
        <taxon>Bacteria</taxon>
        <taxon>Pseudomonadati</taxon>
        <taxon>Bacteroidota</taxon>
        <taxon>Cytophagia</taxon>
        <taxon>Cytophagales</taxon>
        <taxon>Rhodocytophagaceae</taxon>
        <taxon>Xanthocytophaga</taxon>
    </lineage>
</organism>
<dbReference type="Pfam" id="PF01757">
    <property type="entry name" value="Acyl_transf_3"/>
    <property type="match status" value="1"/>
</dbReference>
<proteinExistence type="predicted"/>
<feature type="transmembrane region" description="Helical" evidence="1">
    <location>
        <begin position="305"/>
        <end position="324"/>
    </location>
</feature>
<dbReference type="PANTHER" id="PTHR23028:SF53">
    <property type="entry name" value="ACYL_TRANSF_3 DOMAIN-CONTAINING PROTEIN"/>
    <property type="match status" value="1"/>
</dbReference>
<comment type="caution">
    <text evidence="3">The sequence shown here is derived from an EMBL/GenBank/DDBJ whole genome shotgun (WGS) entry which is preliminary data.</text>
</comment>
<reference evidence="3 4" key="1">
    <citation type="submission" date="2023-05" db="EMBL/GenBank/DDBJ databases">
        <authorList>
            <person name="Zhang X."/>
        </authorList>
    </citation>
    <scope>NUCLEOTIDE SEQUENCE [LARGE SCALE GENOMIC DNA]</scope>
    <source>
        <strain evidence="3 4">DM2B3-1</strain>
    </source>
</reference>
<keyword evidence="4" id="KW-1185">Reference proteome</keyword>
<dbReference type="EMBL" id="JASJOT010000044">
    <property type="protein sequence ID" value="MDJ1498335.1"/>
    <property type="molecule type" value="Genomic_DNA"/>
</dbReference>
<evidence type="ECO:0000313" key="4">
    <source>
        <dbReference type="Proteomes" id="UP001228581"/>
    </source>
</evidence>
<keyword evidence="1" id="KW-0812">Transmembrane</keyword>
<evidence type="ECO:0000256" key="1">
    <source>
        <dbReference type="SAM" id="Phobius"/>
    </source>
</evidence>
<feature type="transmembrane region" description="Helical" evidence="1">
    <location>
        <begin position="266"/>
        <end position="284"/>
    </location>
</feature>
<feature type="domain" description="Acyltransferase 3" evidence="2">
    <location>
        <begin position="12"/>
        <end position="357"/>
    </location>
</feature>
<keyword evidence="1" id="KW-1133">Transmembrane helix</keyword>
<dbReference type="GO" id="GO:0016746">
    <property type="term" value="F:acyltransferase activity"/>
    <property type="evidence" value="ECO:0007669"/>
    <property type="project" value="UniProtKB-KW"/>
</dbReference>
<name>A0ABT7CZE4_9BACT</name>